<dbReference type="GO" id="GO:0008270">
    <property type="term" value="F:zinc ion binding"/>
    <property type="evidence" value="ECO:0007669"/>
    <property type="project" value="InterPro"/>
</dbReference>
<dbReference type="SUPFAM" id="SSF57701">
    <property type="entry name" value="Zn2/Cys6 DNA-binding domain"/>
    <property type="match status" value="1"/>
</dbReference>
<dbReference type="PANTHER" id="PTHR36206:SF16">
    <property type="entry name" value="TRANSCRIPTION FACTOR DOMAIN-CONTAINING PROTEIN-RELATED"/>
    <property type="match status" value="1"/>
</dbReference>
<proteinExistence type="predicted"/>
<evidence type="ECO:0000256" key="2">
    <source>
        <dbReference type="ARBA" id="ARBA00022833"/>
    </source>
</evidence>
<dbReference type="PROSITE" id="PS00463">
    <property type="entry name" value="ZN2_CY6_FUNGAL_1"/>
    <property type="match status" value="1"/>
</dbReference>
<keyword evidence="1" id="KW-0479">Metal-binding</keyword>
<dbReference type="SMART" id="SM00066">
    <property type="entry name" value="GAL4"/>
    <property type="match status" value="1"/>
</dbReference>
<dbReference type="Gene3D" id="4.10.240.10">
    <property type="entry name" value="Zn(2)-C6 fungal-type DNA-binding domain"/>
    <property type="match status" value="1"/>
</dbReference>
<keyword evidence="6" id="KW-0539">Nucleus</keyword>
<comment type="caution">
    <text evidence="9">The sequence shown here is derived from an EMBL/GenBank/DDBJ whole genome shotgun (WGS) entry which is preliminary data.</text>
</comment>
<dbReference type="PANTHER" id="PTHR36206">
    <property type="entry name" value="ASPERCRYPTIN BIOSYNTHESIS CLUSTER-SPECIFIC TRANSCRIPTION REGULATOR ATNN-RELATED"/>
    <property type="match status" value="1"/>
</dbReference>
<keyword evidence="10" id="KW-1185">Reference proteome</keyword>
<evidence type="ECO:0000256" key="5">
    <source>
        <dbReference type="ARBA" id="ARBA00023163"/>
    </source>
</evidence>
<dbReference type="GO" id="GO:0003677">
    <property type="term" value="F:DNA binding"/>
    <property type="evidence" value="ECO:0007669"/>
    <property type="project" value="UniProtKB-KW"/>
</dbReference>
<feature type="region of interest" description="Disordered" evidence="7">
    <location>
        <begin position="468"/>
        <end position="503"/>
    </location>
</feature>
<gene>
    <name evidence="9" type="ORF">B0T18DRAFT_189353</name>
</gene>
<evidence type="ECO:0000256" key="1">
    <source>
        <dbReference type="ARBA" id="ARBA00022723"/>
    </source>
</evidence>
<evidence type="ECO:0000259" key="8">
    <source>
        <dbReference type="PROSITE" id="PS50048"/>
    </source>
</evidence>
<name>A0AA40EQP7_9PEZI</name>
<dbReference type="CDD" id="cd00067">
    <property type="entry name" value="GAL4"/>
    <property type="match status" value="1"/>
</dbReference>
<dbReference type="InterPro" id="IPR052360">
    <property type="entry name" value="Transcr_Regulatory_Proteins"/>
</dbReference>
<sequence>MARKGSHKVRTGCFTCKKRKVKCDEAKPSCDRCVQTGRTCDGYAPPPPGHYSWAELLGKKAILPVITPRRNTQDGRAFDFYYHVVAPALSRFPGDEFWTRMVSQASMQEPAVRHAVLSISSIYELVDDTPSEEMLLSPKGRYAMVQYNHALQQLAGVQDESVVLFSCILFICLELLRDNKIGALTHVAHGVKVFNHCHRRKSAWAADYLRPFFNRLTSCPFFFGATEKVLPMLYEVEGQQVSGHQENYEVARYRLDLLTARSVRFVRKYEAAGPDRPKDAPDYTGFEEQVALVSGLDDWVANYDILEATAPRLSGTPTPFLLMRMIYLVLKIWVLVCRETDEMAYDDYMDSFAEVVDLARQAAEAESEKQKLASDPTPRSKFVLEMGFIPVLYFVITKCRKLSLRLAALKYLPLLAPERENLWNATIMYAVARKIVEMEHGPLDADGQAVPAPEGAHPDHVLVEPRKTDAAPVDPNPLPGNPGGNSPDRAHTPLRLSPKPPSQLRVKDVLVLSERDCGDGATPVPPYLHKTGATLSFIMGAQDNPKRVDAYLEDSTNAEDGTLGKPKAPYSQRVRFISDVKPLCECPFHLSPLRMVAGTRNEAPSWAEEPWFPFISGRGTYRYRPT</sequence>
<keyword evidence="2" id="KW-0862">Zinc</keyword>
<evidence type="ECO:0000256" key="3">
    <source>
        <dbReference type="ARBA" id="ARBA00023015"/>
    </source>
</evidence>
<reference evidence="9" key="1">
    <citation type="submission" date="2023-06" db="EMBL/GenBank/DDBJ databases">
        <title>Genome-scale phylogeny and comparative genomics of the fungal order Sordariales.</title>
        <authorList>
            <consortium name="Lawrence Berkeley National Laboratory"/>
            <person name="Hensen N."/>
            <person name="Bonometti L."/>
            <person name="Westerberg I."/>
            <person name="Brannstrom I.O."/>
            <person name="Guillou S."/>
            <person name="Cros-Aarteil S."/>
            <person name="Calhoun S."/>
            <person name="Haridas S."/>
            <person name="Kuo A."/>
            <person name="Mondo S."/>
            <person name="Pangilinan J."/>
            <person name="Riley R."/>
            <person name="LaButti K."/>
            <person name="Andreopoulos B."/>
            <person name="Lipzen A."/>
            <person name="Chen C."/>
            <person name="Yanf M."/>
            <person name="Daum C."/>
            <person name="Ng V."/>
            <person name="Clum A."/>
            <person name="Steindorff A."/>
            <person name="Ohm R."/>
            <person name="Martin F."/>
            <person name="Silar P."/>
            <person name="Natvig D."/>
            <person name="Lalanne C."/>
            <person name="Gautier V."/>
            <person name="Ament-velasquez S.L."/>
            <person name="Kruys A."/>
            <person name="Hutchinson M.I."/>
            <person name="Powell A.J."/>
            <person name="Barry K."/>
            <person name="Miller A.N."/>
            <person name="Grigoriev I.V."/>
            <person name="Debuchy R."/>
            <person name="Gladieux P."/>
            <person name="Thoren M.H."/>
            <person name="Johannesson H."/>
        </authorList>
    </citation>
    <scope>NUCLEOTIDE SEQUENCE</scope>
    <source>
        <strain evidence="9">SMH3187-1</strain>
    </source>
</reference>
<keyword evidence="3" id="KW-0805">Transcription regulation</keyword>
<evidence type="ECO:0000256" key="7">
    <source>
        <dbReference type="SAM" id="MobiDB-lite"/>
    </source>
</evidence>
<dbReference type="Proteomes" id="UP001172155">
    <property type="component" value="Unassembled WGS sequence"/>
</dbReference>
<keyword evidence="5" id="KW-0804">Transcription</keyword>
<dbReference type="GO" id="GO:0000981">
    <property type="term" value="F:DNA-binding transcription factor activity, RNA polymerase II-specific"/>
    <property type="evidence" value="ECO:0007669"/>
    <property type="project" value="InterPro"/>
</dbReference>
<keyword evidence="4" id="KW-0238">DNA-binding</keyword>
<evidence type="ECO:0000256" key="4">
    <source>
        <dbReference type="ARBA" id="ARBA00023125"/>
    </source>
</evidence>
<dbReference type="EMBL" id="JAUKUD010000005">
    <property type="protein sequence ID" value="KAK0743708.1"/>
    <property type="molecule type" value="Genomic_DNA"/>
</dbReference>
<accession>A0AA40EQP7</accession>
<evidence type="ECO:0000256" key="6">
    <source>
        <dbReference type="ARBA" id="ARBA00023242"/>
    </source>
</evidence>
<dbReference type="AlphaFoldDB" id="A0AA40EQP7"/>
<dbReference type="InterPro" id="IPR001138">
    <property type="entry name" value="Zn2Cys6_DnaBD"/>
</dbReference>
<dbReference type="InterPro" id="IPR036864">
    <property type="entry name" value="Zn2-C6_fun-type_DNA-bd_sf"/>
</dbReference>
<evidence type="ECO:0000313" key="10">
    <source>
        <dbReference type="Proteomes" id="UP001172155"/>
    </source>
</evidence>
<organism evidence="9 10">
    <name type="scientific">Schizothecium vesticola</name>
    <dbReference type="NCBI Taxonomy" id="314040"/>
    <lineage>
        <taxon>Eukaryota</taxon>
        <taxon>Fungi</taxon>
        <taxon>Dikarya</taxon>
        <taxon>Ascomycota</taxon>
        <taxon>Pezizomycotina</taxon>
        <taxon>Sordariomycetes</taxon>
        <taxon>Sordariomycetidae</taxon>
        <taxon>Sordariales</taxon>
        <taxon>Schizotheciaceae</taxon>
        <taxon>Schizothecium</taxon>
    </lineage>
</organism>
<dbReference type="Pfam" id="PF00172">
    <property type="entry name" value="Zn_clus"/>
    <property type="match status" value="1"/>
</dbReference>
<dbReference type="PROSITE" id="PS50048">
    <property type="entry name" value="ZN2_CY6_FUNGAL_2"/>
    <property type="match status" value="1"/>
</dbReference>
<protein>
    <recommendedName>
        <fullName evidence="8">Zn(2)-C6 fungal-type domain-containing protein</fullName>
    </recommendedName>
</protein>
<feature type="domain" description="Zn(2)-C6 fungal-type" evidence="8">
    <location>
        <begin position="12"/>
        <end position="40"/>
    </location>
</feature>
<evidence type="ECO:0000313" key="9">
    <source>
        <dbReference type="EMBL" id="KAK0743708.1"/>
    </source>
</evidence>